<dbReference type="InterPro" id="IPR041522">
    <property type="entry name" value="CdaR_GGDEF"/>
</dbReference>
<dbReference type="InterPro" id="IPR042070">
    <property type="entry name" value="PucR_C-HTH_sf"/>
</dbReference>
<name>A0A0L6ZAU4_9CLOT</name>
<dbReference type="EMBL" id="LHUR01000020">
    <property type="protein sequence ID" value="KOA20082.1"/>
    <property type="molecule type" value="Genomic_DNA"/>
</dbReference>
<dbReference type="InterPro" id="IPR025736">
    <property type="entry name" value="PucR_C-HTH_dom"/>
</dbReference>
<dbReference type="Gene3D" id="1.10.10.2840">
    <property type="entry name" value="PucR C-terminal helix-turn-helix domain"/>
    <property type="match status" value="1"/>
</dbReference>
<dbReference type="InterPro" id="IPR012914">
    <property type="entry name" value="PucR_dom"/>
</dbReference>
<accession>A0A0L6ZAU4</accession>
<dbReference type="PANTHER" id="PTHR33744">
    <property type="entry name" value="CARBOHYDRATE DIACID REGULATOR"/>
    <property type="match status" value="1"/>
</dbReference>
<evidence type="ECO:0000313" key="3">
    <source>
        <dbReference type="EMBL" id="KOA20082.1"/>
    </source>
</evidence>
<dbReference type="PATRIC" id="fig|1121318.3.peg.1520"/>
<dbReference type="Pfam" id="PF17853">
    <property type="entry name" value="GGDEF_2"/>
    <property type="match status" value="1"/>
</dbReference>
<organism evidence="3 4">
    <name type="scientific">Clostridium homopropionicum DSM 5847</name>
    <dbReference type="NCBI Taxonomy" id="1121318"/>
    <lineage>
        <taxon>Bacteria</taxon>
        <taxon>Bacillati</taxon>
        <taxon>Bacillota</taxon>
        <taxon>Clostridia</taxon>
        <taxon>Eubacteriales</taxon>
        <taxon>Clostridiaceae</taxon>
        <taxon>Clostridium</taxon>
    </lineage>
</organism>
<evidence type="ECO:0000256" key="1">
    <source>
        <dbReference type="ARBA" id="ARBA00006754"/>
    </source>
</evidence>
<gene>
    <name evidence="3" type="primary">pucR</name>
    <name evidence="3" type="ORF">CLHOM_15120</name>
</gene>
<dbReference type="STRING" id="36844.SAMN04488501_12032"/>
<proteinExistence type="inferred from homology"/>
<dbReference type="InterPro" id="IPR051448">
    <property type="entry name" value="CdaR-like_regulators"/>
</dbReference>
<protein>
    <submittedName>
        <fullName evidence="3">Purine catabolism regulatory protein</fullName>
    </submittedName>
</protein>
<keyword evidence="4" id="KW-1185">Reference proteome</keyword>
<dbReference type="AlphaFoldDB" id="A0A0L6ZAU4"/>
<evidence type="ECO:0000313" key="4">
    <source>
        <dbReference type="Proteomes" id="UP000037043"/>
    </source>
</evidence>
<dbReference type="PANTHER" id="PTHR33744:SF1">
    <property type="entry name" value="DNA-BINDING TRANSCRIPTIONAL ACTIVATOR ADER"/>
    <property type="match status" value="1"/>
</dbReference>
<sequence length="401" mass="46423">MVVSCKEILNLPELSKVKVVGGKDGLNRIISWVHIVELPNVGEWSSAGDLVFLTGVGLKSYKEDLVDIIRQASEKNLSGIVVGVGPYINKIPKEAIEIADILNVPLLQVPFEVKVTFITQSIIKMIFNNQIKLKSMNDLMEEVIFGTYKEDMIDRATFYGYKPKEEYVAIVIDIDKFSEFIKKENIKDEYIILKMKTNIQNIINSIFRKYDKNILYVNKSDSFNIMSPVKTMEEILKIAEEIKLEIKNKVKGLTVSIGIGSMCKELRKFKNSVYEANKALTILKACNREDTIRSYSELGIYRLFFKVDDIDELNKIYMENLGKLLEYDNKNGTDLLDTLEIYLTEDRNLRKTSEELYIHRNTLKYRISRIEEILELSLEGVNECFNLRLAFKIRRFIKMLQ</sequence>
<dbReference type="PROSITE" id="PS50887">
    <property type="entry name" value="GGDEF"/>
    <property type="match status" value="1"/>
</dbReference>
<dbReference type="Pfam" id="PF07905">
    <property type="entry name" value="PucR"/>
    <property type="match status" value="1"/>
</dbReference>
<dbReference type="RefSeq" id="WP_052221076.1">
    <property type="nucleotide sequence ID" value="NZ_LHUR01000020.1"/>
</dbReference>
<feature type="domain" description="GGDEF" evidence="2">
    <location>
        <begin position="165"/>
        <end position="297"/>
    </location>
</feature>
<dbReference type="Pfam" id="PF13556">
    <property type="entry name" value="HTH_30"/>
    <property type="match status" value="1"/>
</dbReference>
<comment type="caution">
    <text evidence="3">The sequence shown here is derived from an EMBL/GenBank/DDBJ whole genome shotgun (WGS) entry which is preliminary data.</text>
</comment>
<comment type="similarity">
    <text evidence="1">Belongs to the CdaR family.</text>
</comment>
<reference evidence="4" key="1">
    <citation type="submission" date="2015-08" db="EMBL/GenBank/DDBJ databases">
        <title>Genome sequence of the strict anaerobe Clostridium homopropionicum LuHBu1 (DSM 5847T).</title>
        <authorList>
            <person name="Poehlein A."/>
            <person name="Beck M."/>
            <person name="Schiel-Bengelsdorf B."/>
            <person name="Bengelsdorf F.R."/>
            <person name="Daniel R."/>
            <person name="Duerre P."/>
        </authorList>
    </citation>
    <scope>NUCLEOTIDE SEQUENCE [LARGE SCALE GENOMIC DNA]</scope>
    <source>
        <strain evidence="4">DSM 5847</strain>
    </source>
</reference>
<evidence type="ECO:0000259" key="2">
    <source>
        <dbReference type="PROSITE" id="PS50887"/>
    </source>
</evidence>
<dbReference type="InterPro" id="IPR000160">
    <property type="entry name" value="GGDEF_dom"/>
</dbReference>
<dbReference type="Proteomes" id="UP000037043">
    <property type="component" value="Unassembled WGS sequence"/>
</dbReference>